<dbReference type="SUPFAM" id="SSF54637">
    <property type="entry name" value="Thioesterase/thiol ester dehydrase-isomerase"/>
    <property type="match status" value="1"/>
</dbReference>
<dbReference type="Gene3D" id="3.10.129.10">
    <property type="entry name" value="Hotdog Thioesterase"/>
    <property type="match status" value="1"/>
</dbReference>
<protein>
    <recommendedName>
        <fullName evidence="4">MaoC-like domain-containing protein</fullName>
    </recommendedName>
</protein>
<dbReference type="GeneID" id="19182648"/>
<accession>W9VI29</accession>
<dbReference type="VEuPathDB" id="FungiDB:A1O7_08078"/>
<dbReference type="GO" id="GO:0019171">
    <property type="term" value="F:(3R)-hydroxyacyl-[acyl-carrier-protein] dehydratase activity"/>
    <property type="evidence" value="ECO:0007669"/>
    <property type="project" value="TreeGrafter"/>
</dbReference>
<name>W9VI29_9EURO</name>
<evidence type="ECO:0000256" key="1">
    <source>
        <dbReference type="SAM" id="MobiDB-lite"/>
    </source>
</evidence>
<dbReference type="PANTHER" id="PTHR28152">
    <property type="entry name" value="HYDROXYACYL-THIOESTER DEHYDRATASE TYPE 2, MITOCHONDRIAL"/>
    <property type="match status" value="1"/>
</dbReference>
<dbReference type="Proteomes" id="UP000019473">
    <property type="component" value="Unassembled WGS sequence"/>
</dbReference>
<evidence type="ECO:0008006" key="4">
    <source>
        <dbReference type="Google" id="ProtNLM"/>
    </source>
</evidence>
<comment type="caution">
    <text evidence="2">The sequence shown here is derived from an EMBL/GenBank/DDBJ whole genome shotgun (WGS) entry which is preliminary data.</text>
</comment>
<feature type="region of interest" description="Disordered" evidence="1">
    <location>
        <begin position="45"/>
        <end position="66"/>
    </location>
</feature>
<sequence length="348" mass="39317">MKSRVLPTEEGLWDKDNIRALRKTLQSHLLLPQFSYPNHVPPGYHQVSFNSLPDEHELSHDGAEQRHAPNDEWKFRVWTGGHLDFQKPFLWTEGRHGPVSVAVNEKITDTRLVGNADAHNAKVMVTITKNLFAPELDAQGQPVRGSRNQICMSKAEHNILIREQKYLCFMREIPDSLKSASAVRKIAFPSDPDYSQTMIPSATLLFRFSALTRNAHVIHLDGDYTRQVYGLPKLLVHGPLTSVLMLDVLGKALALKIHGEASALTIRNFQYKNLLPLFVHEPITIACRRLHDTKPDTTKDQNGFAAAWQKWDVWIQKGEGRDATLAVRGSAMVSPEPCPASERERDPF</sequence>
<dbReference type="EMBL" id="AMGW01000006">
    <property type="protein sequence ID" value="EXJ55153.1"/>
    <property type="molecule type" value="Genomic_DNA"/>
</dbReference>
<dbReference type="GO" id="GO:0005739">
    <property type="term" value="C:mitochondrion"/>
    <property type="evidence" value="ECO:0007669"/>
    <property type="project" value="TreeGrafter"/>
</dbReference>
<feature type="compositionally biased region" description="Basic and acidic residues" evidence="1">
    <location>
        <begin position="53"/>
        <end position="66"/>
    </location>
</feature>
<dbReference type="HOGENOM" id="CLU_028690_4_0_1"/>
<dbReference type="eggNOG" id="ENOG502S5QU">
    <property type="taxonomic scope" value="Eukaryota"/>
</dbReference>
<proteinExistence type="predicted"/>
<gene>
    <name evidence="2" type="ORF">A1O7_08078</name>
</gene>
<dbReference type="PANTHER" id="PTHR28152:SF1">
    <property type="entry name" value="HYDROXYACYL-THIOESTER DEHYDRATASE TYPE 2, MITOCHONDRIAL"/>
    <property type="match status" value="1"/>
</dbReference>
<evidence type="ECO:0000313" key="3">
    <source>
        <dbReference type="Proteomes" id="UP000019473"/>
    </source>
</evidence>
<keyword evidence="3" id="KW-1185">Reference proteome</keyword>
<evidence type="ECO:0000313" key="2">
    <source>
        <dbReference type="EMBL" id="EXJ55153.1"/>
    </source>
</evidence>
<dbReference type="InterPro" id="IPR029069">
    <property type="entry name" value="HotDog_dom_sf"/>
</dbReference>
<dbReference type="STRING" id="1182544.W9VI29"/>
<dbReference type="AlphaFoldDB" id="W9VI29"/>
<reference evidence="2 3" key="1">
    <citation type="submission" date="2013-03" db="EMBL/GenBank/DDBJ databases">
        <title>The Genome Sequence of Cladophialophora yegresii CBS 114405.</title>
        <authorList>
            <consortium name="The Broad Institute Genomics Platform"/>
            <person name="Cuomo C."/>
            <person name="de Hoog S."/>
            <person name="Gorbushina A."/>
            <person name="Walker B."/>
            <person name="Young S.K."/>
            <person name="Zeng Q."/>
            <person name="Gargeya S."/>
            <person name="Fitzgerald M."/>
            <person name="Haas B."/>
            <person name="Abouelleil A."/>
            <person name="Allen A.W."/>
            <person name="Alvarado L."/>
            <person name="Arachchi H.M."/>
            <person name="Berlin A.M."/>
            <person name="Chapman S.B."/>
            <person name="Gainer-Dewar J."/>
            <person name="Goldberg J."/>
            <person name="Griggs A."/>
            <person name="Gujja S."/>
            <person name="Hansen M."/>
            <person name="Howarth C."/>
            <person name="Imamovic A."/>
            <person name="Ireland A."/>
            <person name="Larimer J."/>
            <person name="McCowan C."/>
            <person name="Murphy C."/>
            <person name="Pearson M."/>
            <person name="Poon T.W."/>
            <person name="Priest M."/>
            <person name="Roberts A."/>
            <person name="Saif S."/>
            <person name="Shea T."/>
            <person name="Sisk P."/>
            <person name="Sykes S."/>
            <person name="Wortman J."/>
            <person name="Nusbaum C."/>
            <person name="Birren B."/>
        </authorList>
    </citation>
    <scope>NUCLEOTIDE SEQUENCE [LARGE SCALE GENOMIC DNA]</scope>
    <source>
        <strain evidence="2 3">CBS 114405</strain>
    </source>
</reference>
<dbReference type="InterPro" id="IPR052741">
    <property type="entry name" value="Mitochondrial_HTD2"/>
</dbReference>
<dbReference type="OrthoDB" id="3257538at2759"/>
<organism evidence="2 3">
    <name type="scientific">Cladophialophora yegresii CBS 114405</name>
    <dbReference type="NCBI Taxonomy" id="1182544"/>
    <lineage>
        <taxon>Eukaryota</taxon>
        <taxon>Fungi</taxon>
        <taxon>Dikarya</taxon>
        <taxon>Ascomycota</taxon>
        <taxon>Pezizomycotina</taxon>
        <taxon>Eurotiomycetes</taxon>
        <taxon>Chaetothyriomycetidae</taxon>
        <taxon>Chaetothyriales</taxon>
        <taxon>Herpotrichiellaceae</taxon>
        <taxon>Cladophialophora</taxon>
    </lineage>
</organism>
<dbReference type="RefSeq" id="XP_007760263.1">
    <property type="nucleotide sequence ID" value="XM_007762073.1"/>
</dbReference>